<gene>
    <name evidence="1" type="ORF">UFOVP1361_58</name>
</gene>
<dbReference type="Pfam" id="PF11651">
    <property type="entry name" value="P22_CoatProtein"/>
    <property type="match status" value="1"/>
</dbReference>
<dbReference type="EMBL" id="LR797308">
    <property type="protein sequence ID" value="CAB4202095.1"/>
    <property type="molecule type" value="Genomic_DNA"/>
</dbReference>
<sequence>MANFFETNNFIDKVVLTEFENNLHMAKTVNRQFQNTFSPQSGTQVRIRKPTRYVPVSGQDLTAQVQDIQERTVTLNIDTHQNVLVEVTSEQLALELDDFMREILNPAILQLANKIDSDLYQSSLAFYNAVGTAGTAVNSLATMNQARTLLTSQGVSLSPRSACLNPIDGGALSTAQQQYFNYANFNEDVVDNGMVGRMAGFEIYEVQNTAISLLSSASLGAGPYAVNGPVANGATTVNVDGLTPGVTIYAGAIFTIAGVGAVNPITRNPTGFIKQFANYADVVVDGLGNAALTLNPEDAIVFNVIYLNSQYNNVTALPVDGATVLFEASHSVNPAYCPEAFTLAMIKLPEFNNKGAYSRTFSDPKSGISFRVGEQASIVQDKQFIRVDCLYGLRAFQEYGCRIMGSYTA</sequence>
<proteinExistence type="predicted"/>
<reference evidence="1" key="1">
    <citation type="submission" date="2020-05" db="EMBL/GenBank/DDBJ databases">
        <authorList>
            <person name="Chiriac C."/>
            <person name="Salcher M."/>
            <person name="Ghai R."/>
            <person name="Kavagutti S V."/>
        </authorList>
    </citation>
    <scope>NUCLEOTIDE SEQUENCE</scope>
</reference>
<dbReference type="Gene3D" id="2.40.30.240">
    <property type="match status" value="1"/>
</dbReference>
<dbReference type="InterPro" id="IPR024659">
    <property type="entry name" value="Phage_coat_Gp5"/>
</dbReference>
<accession>A0A6J5S1V1</accession>
<protein>
    <submittedName>
        <fullName evidence="1">Major capsid protein Gp5</fullName>
    </submittedName>
</protein>
<evidence type="ECO:0000313" key="1">
    <source>
        <dbReference type="EMBL" id="CAB4202095.1"/>
    </source>
</evidence>
<name>A0A6J5S1V1_9CAUD</name>
<organism evidence="1">
    <name type="scientific">uncultured Caudovirales phage</name>
    <dbReference type="NCBI Taxonomy" id="2100421"/>
    <lineage>
        <taxon>Viruses</taxon>
        <taxon>Duplodnaviria</taxon>
        <taxon>Heunggongvirae</taxon>
        <taxon>Uroviricota</taxon>
        <taxon>Caudoviricetes</taxon>
        <taxon>Peduoviridae</taxon>
        <taxon>Maltschvirus</taxon>
        <taxon>Maltschvirus maltsch</taxon>
    </lineage>
</organism>